<dbReference type="PATRIC" id="fig|585538.3.peg.1388"/>
<dbReference type="Proteomes" id="UP000008459">
    <property type="component" value="Chromosome"/>
</dbReference>
<dbReference type="GO" id="GO:0003677">
    <property type="term" value="F:DNA binding"/>
    <property type="evidence" value="ECO:0007669"/>
    <property type="project" value="InterPro"/>
</dbReference>
<reference evidence="4 5" key="1">
    <citation type="submission" date="2011-03" db="EMBL/GenBank/DDBJ databases">
        <authorList>
            <person name="Muzny D."/>
            <person name="Qin X."/>
            <person name="Deng J."/>
            <person name="Jiang H."/>
            <person name="Liu Y."/>
            <person name="Qu J."/>
            <person name="Song X.-Z."/>
            <person name="Zhang L."/>
            <person name="Thornton R."/>
            <person name="Coyle M."/>
            <person name="Francisco L."/>
            <person name="Jackson L."/>
            <person name="Javaid M."/>
            <person name="Korchina V."/>
            <person name="Kovar C."/>
            <person name="Mata R."/>
            <person name="Mathew T."/>
            <person name="Ngo R."/>
            <person name="Nguyen L."/>
            <person name="Nguyen N."/>
            <person name="Okwuonu G."/>
            <person name="Ongeri F."/>
            <person name="Pham C."/>
            <person name="Simmons D."/>
            <person name="Wilczek-Boney K."/>
            <person name="Hale W."/>
            <person name="Jakkamsetti A."/>
            <person name="Pham P."/>
            <person name="Ruth R."/>
            <person name="San Lucas F."/>
            <person name="Warren J."/>
            <person name="Zhang J."/>
            <person name="Zhao Z."/>
            <person name="Zhou C."/>
            <person name="Zhu D."/>
            <person name="Lee S."/>
            <person name="Bess C."/>
            <person name="Blankenburg K."/>
            <person name="Forbes L."/>
            <person name="Fu Q."/>
            <person name="Gubbala S."/>
            <person name="Hirani K."/>
            <person name="Jayaseelan J.C."/>
            <person name="Lara F."/>
            <person name="Munidasa M."/>
            <person name="Palculict T."/>
            <person name="Patil S."/>
            <person name="Pu L.-L."/>
            <person name="Saada N."/>
            <person name="Tang L."/>
            <person name="Weissenberger G."/>
            <person name="Zhu Y."/>
            <person name="Hemphill L."/>
            <person name="Shang Y."/>
            <person name="Youmans B."/>
            <person name="Ayvaz T."/>
            <person name="Ross M."/>
            <person name="Santibanez J."/>
            <person name="Aqrawi P."/>
            <person name="Gross S."/>
            <person name="Joshi V."/>
            <person name="Fowler G."/>
            <person name="Nazareth L."/>
            <person name="Reid J."/>
            <person name="Worley K."/>
            <person name="Petrosino J."/>
            <person name="Highlander S."/>
            <person name="Gibbs R."/>
            <person name="Gibbs R."/>
        </authorList>
    </citation>
    <scope>NUCLEOTIDE SEQUENCE [LARGE SCALE GENOMIC DNA]</scope>
    <source>
        <strain evidence="4 5">83</strain>
    </source>
</reference>
<sequence>MNTKSLFIKEKSILGVGMDAFYNFINDKNTNFLGKNTSSLWGFFGVKHPTQKSLTLMEKIISIHTNPNDIVLDPFMGSGTTGLACKRLKRNFIGIESEKEYFQIAKKRLNLF</sequence>
<dbReference type="AlphaFoldDB" id="F4D3C1"/>
<proteinExistence type="predicted"/>
<dbReference type="PANTHER" id="PTHR13370">
    <property type="entry name" value="RNA METHYLASE-RELATED"/>
    <property type="match status" value="1"/>
</dbReference>
<dbReference type="EMBL" id="CP002605">
    <property type="protein sequence ID" value="AEE70959.1"/>
    <property type="molecule type" value="Genomic_DNA"/>
</dbReference>
<evidence type="ECO:0000313" key="4">
    <source>
        <dbReference type="EMBL" id="AEE70959.1"/>
    </source>
</evidence>
<keyword evidence="1 4" id="KW-0489">Methyltransferase</keyword>
<dbReference type="GO" id="GO:0009007">
    <property type="term" value="F:site-specific DNA-methyltransferase (adenine-specific) activity"/>
    <property type="evidence" value="ECO:0007669"/>
    <property type="project" value="TreeGrafter"/>
</dbReference>
<dbReference type="Gene3D" id="3.40.50.150">
    <property type="entry name" value="Vaccinia Virus protein VP39"/>
    <property type="match status" value="1"/>
</dbReference>
<evidence type="ECO:0000259" key="3">
    <source>
        <dbReference type="Pfam" id="PF01555"/>
    </source>
</evidence>
<dbReference type="PRINTS" id="PR00508">
    <property type="entry name" value="S21N4MTFRASE"/>
</dbReference>
<feature type="domain" description="DNA methylase N-4/N-6" evidence="3">
    <location>
        <begin position="35"/>
        <end position="107"/>
    </location>
</feature>
<dbReference type="SUPFAM" id="SSF53335">
    <property type="entry name" value="S-adenosyl-L-methionine-dependent methyltransferases"/>
    <property type="match status" value="1"/>
</dbReference>
<dbReference type="InterPro" id="IPR001091">
    <property type="entry name" value="RM_Methyltransferase"/>
</dbReference>
<dbReference type="KEGG" id="hpx:HMPREF0462_1355"/>
<evidence type="ECO:0000313" key="5">
    <source>
        <dbReference type="Proteomes" id="UP000008459"/>
    </source>
</evidence>
<accession>F4D3C1</accession>
<dbReference type="Pfam" id="PF01555">
    <property type="entry name" value="N6_N4_Mtase"/>
    <property type="match status" value="1"/>
</dbReference>
<dbReference type="GO" id="GO:0008170">
    <property type="term" value="F:N-methyltransferase activity"/>
    <property type="evidence" value="ECO:0007669"/>
    <property type="project" value="InterPro"/>
</dbReference>
<dbReference type="InterPro" id="IPR002941">
    <property type="entry name" value="DNA_methylase_N4/N6"/>
</dbReference>
<dbReference type="HOGENOM" id="CLU_024927_9_0_7"/>
<dbReference type="InterPro" id="IPR029063">
    <property type="entry name" value="SAM-dependent_MTases_sf"/>
</dbReference>
<protein>
    <submittedName>
        <fullName evidence="4">DNA (Cytosine-5-)-methyltransferase</fullName>
    </submittedName>
</protein>
<keyword evidence="2 4" id="KW-0808">Transferase</keyword>
<evidence type="ECO:0000256" key="1">
    <source>
        <dbReference type="ARBA" id="ARBA00022603"/>
    </source>
</evidence>
<dbReference type="GO" id="GO:0032259">
    <property type="term" value="P:methylation"/>
    <property type="evidence" value="ECO:0007669"/>
    <property type="project" value="UniProtKB-KW"/>
</dbReference>
<evidence type="ECO:0000256" key="2">
    <source>
        <dbReference type="ARBA" id="ARBA00022679"/>
    </source>
</evidence>
<organism evidence="4 5">
    <name type="scientific">Helicobacter pylori 83</name>
    <dbReference type="NCBI Taxonomy" id="585538"/>
    <lineage>
        <taxon>Bacteria</taxon>
        <taxon>Pseudomonadati</taxon>
        <taxon>Campylobacterota</taxon>
        <taxon>Epsilonproteobacteria</taxon>
        <taxon>Campylobacterales</taxon>
        <taxon>Helicobacteraceae</taxon>
        <taxon>Helicobacter</taxon>
    </lineage>
</organism>
<dbReference type="GO" id="GO:0005737">
    <property type="term" value="C:cytoplasm"/>
    <property type="evidence" value="ECO:0007669"/>
    <property type="project" value="TreeGrafter"/>
</dbReference>
<dbReference type="PANTHER" id="PTHR13370:SF3">
    <property type="entry name" value="TRNA (GUANINE(10)-N2)-METHYLTRANSFERASE HOMOLOG"/>
    <property type="match status" value="1"/>
</dbReference>
<gene>
    <name evidence="4" type="ORF">HMPREF0462_1355</name>
</gene>
<name>F4D3C1_HELPX</name>